<dbReference type="NCBIfam" id="TIGR00644">
    <property type="entry name" value="recJ"/>
    <property type="match status" value="1"/>
</dbReference>
<keyword evidence="5 10" id="KW-0269">Exonuclease</keyword>
<evidence type="ECO:0000256" key="4">
    <source>
        <dbReference type="ARBA" id="ARBA00022801"/>
    </source>
</evidence>
<evidence type="ECO:0000313" key="10">
    <source>
        <dbReference type="EMBL" id="UQS86485.1"/>
    </source>
</evidence>
<dbReference type="InterPro" id="IPR041122">
    <property type="entry name" value="RecJ_OB"/>
</dbReference>
<feature type="domain" description="RecJ OB" evidence="9">
    <location>
        <begin position="457"/>
        <end position="564"/>
    </location>
</feature>
<dbReference type="PANTHER" id="PTHR30255:SF2">
    <property type="entry name" value="SINGLE-STRANDED-DNA-SPECIFIC EXONUCLEASE RECJ"/>
    <property type="match status" value="1"/>
</dbReference>
<dbReference type="InterPro" id="IPR038763">
    <property type="entry name" value="DHH_sf"/>
</dbReference>
<evidence type="ECO:0000256" key="5">
    <source>
        <dbReference type="ARBA" id="ARBA00022839"/>
    </source>
</evidence>
<feature type="domain" description="DDH" evidence="6">
    <location>
        <begin position="84"/>
        <end position="229"/>
    </location>
</feature>
<dbReference type="InterPro" id="IPR003156">
    <property type="entry name" value="DHHA1_dom"/>
</dbReference>
<dbReference type="EMBL" id="CP093361">
    <property type="protein sequence ID" value="UQS86485.1"/>
    <property type="molecule type" value="Genomic_DNA"/>
</dbReference>
<evidence type="ECO:0000259" key="8">
    <source>
        <dbReference type="Pfam" id="PF10141"/>
    </source>
</evidence>
<dbReference type="Proteomes" id="UP000831181">
    <property type="component" value="Chromosome"/>
</dbReference>
<evidence type="ECO:0000256" key="2">
    <source>
        <dbReference type="ARBA" id="ARBA00019841"/>
    </source>
</evidence>
<dbReference type="InterPro" id="IPR018779">
    <property type="entry name" value="RecJ_C"/>
</dbReference>
<sequence length="773" mass="85953">MIDSKYEWQLVDSNQDLSSIQELSTQLNLNPIALKILFQRGIKTTSQIRAFLNPDPNDLADPFLFHDMDKGVARITEAVENGEQITVYGDYDADGLTSTAIMYETLTEMGANVDYYIPNRFNDGYGPNVDAFSRIIDGGTTLIVTVDNGVTGFEPVTFANQHNCDVIITDHHEIPEQGVPDAYAVIHARYPGAEYPFGYFSGAGVAFKVATALLDELPQECLDLVTIGTVADLVSLTGENRILTKFGCQAIQNTQRPGLIKLLELASLTNKPINEHSIGFGIAPRLNALGRMGDANAGVELLTTLDDEQANELSQQTELLNKQRRKLVSDIFKAACEQVDHNHQDAKKTLVVAGPNWHEGVVGIVASRLVDKYHKPTLVLNIDPKTGIAKGSGRSIEGFNLFKALQPARDEMLKFGGHDMAVGLSVKKSLIERVASILENNFKAPVAGKTAKPNLMVDAKIDVDQIDKSLSDSLTQMAPFGTDNSQPLFEVTPKMVNNVQTMGNRNAHLRFTINGEQHRINAVAFSKGNLLSSIQATPNAIEMVGTIEVNTWNNRTSLQMMVKDLKSDGIEILDRRTKQLNQRMFKTEGTYVFFNRKLLNKLTPYINEKSNIIWYNDLSTEIDSDVVTIVDCPDTIDDLKRVAHFIGNSKVVLYLFKPHYIYSSGLPTRSQFGQLFRILGSLAPFNINQQLPLVVQKLGLDRNLTIFMIKVFQELKFVQIDNGLLQMNPNPKKQDLISANSYHNRQIQLESEKQLLLPNSATLVTLFNSLLRL</sequence>
<evidence type="ECO:0000256" key="1">
    <source>
        <dbReference type="ARBA" id="ARBA00005915"/>
    </source>
</evidence>
<dbReference type="Pfam" id="PF01368">
    <property type="entry name" value="DHH"/>
    <property type="match status" value="1"/>
</dbReference>
<dbReference type="Gene3D" id="3.10.310.30">
    <property type="match status" value="1"/>
</dbReference>
<comment type="similarity">
    <text evidence="1">Belongs to the RecJ family.</text>
</comment>
<dbReference type="InterPro" id="IPR004610">
    <property type="entry name" value="RecJ"/>
</dbReference>
<dbReference type="InterPro" id="IPR001667">
    <property type="entry name" value="DDH_dom"/>
</dbReference>
<protein>
    <recommendedName>
        <fullName evidence="2">Single-stranded-DNA-specific exonuclease RecJ</fullName>
    </recommendedName>
</protein>
<dbReference type="Pfam" id="PF02272">
    <property type="entry name" value="DHHA1"/>
    <property type="match status" value="1"/>
</dbReference>
<keyword evidence="3" id="KW-0540">Nuclease</keyword>
<dbReference type="AlphaFoldDB" id="A0A976RRM6"/>
<reference evidence="10" key="1">
    <citation type="journal article" date="2022" name="Int. J. Syst. Evol. Microbiol.">
        <title>Apilactobacillus apisilvae sp. nov., Nicolia spurrieriana gen. nov. sp. nov., Bombilactobacillus folatiphilus sp. nov. and Bombilactobacillus thymidiniphilus sp. nov., four new lactic acid bacterial isolates from stingless bees Tetragonula carbonaria and Austroplebeia australis.</title>
        <authorList>
            <person name="Oliphant S.A."/>
            <person name="Watson-Haigh N.S."/>
            <person name="Sumby K.M."/>
            <person name="Gardner J."/>
            <person name="Groom S."/>
            <person name="Jiranek V."/>
        </authorList>
    </citation>
    <scope>NUCLEOTIDE SEQUENCE</scope>
    <source>
        <strain evidence="10">SGEP1_A5</strain>
    </source>
</reference>
<accession>A0A976RRM6</accession>
<keyword evidence="11" id="KW-1185">Reference proteome</keyword>
<dbReference type="GO" id="GO:0003676">
    <property type="term" value="F:nucleic acid binding"/>
    <property type="evidence" value="ECO:0007669"/>
    <property type="project" value="InterPro"/>
</dbReference>
<dbReference type="InterPro" id="IPR051673">
    <property type="entry name" value="SSDNA_exonuclease_RecJ"/>
</dbReference>
<evidence type="ECO:0000313" key="11">
    <source>
        <dbReference type="Proteomes" id="UP000831181"/>
    </source>
</evidence>
<dbReference type="Pfam" id="PF17768">
    <property type="entry name" value="RecJ_OB"/>
    <property type="match status" value="1"/>
</dbReference>
<evidence type="ECO:0000259" key="9">
    <source>
        <dbReference type="Pfam" id="PF17768"/>
    </source>
</evidence>
<evidence type="ECO:0000259" key="7">
    <source>
        <dbReference type="Pfam" id="PF02272"/>
    </source>
</evidence>
<dbReference type="Pfam" id="PF10141">
    <property type="entry name" value="ssDNA-exonuc_C"/>
    <property type="match status" value="1"/>
</dbReference>
<dbReference type="GO" id="GO:0006281">
    <property type="term" value="P:DNA repair"/>
    <property type="evidence" value="ECO:0007669"/>
    <property type="project" value="InterPro"/>
</dbReference>
<gene>
    <name evidence="10" type="primary">recJ</name>
    <name evidence="10" type="ORF">MOO44_06215</name>
</gene>
<dbReference type="GO" id="GO:0006310">
    <property type="term" value="P:DNA recombination"/>
    <property type="evidence" value="ECO:0007669"/>
    <property type="project" value="InterPro"/>
</dbReference>
<keyword evidence="4" id="KW-0378">Hydrolase</keyword>
<dbReference type="GO" id="GO:0008409">
    <property type="term" value="F:5'-3' exonuclease activity"/>
    <property type="evidence" value="ECO:0007669"/>
    <property type="project" value="InterPro"/>
</dbReference>
<dbReference type="RefSeq" id="WP_260116288.1">
    <property type="nucleotide sequence ID" value="NZ_CP093361.1"/>
</dbReference>
<evidence type="ECO:0000256" key="3">
    <source>
        <dbReference type="ARBA" id="ARBA00022722"/>
    </source>
</evidence>
<dbReference type="Gene3D" id="3.90.1640.30">
    <property type="match status" value="1"/>
</dbReference>
<dbReference type="SUPFAM" id="SSF64182">
    <property type="entry name" value="DHH phosphoesterases"/>
    <property type="match status" value="1"/>
</dbReference>
<organism evidence="10 11">
    <name type="scientific">Nicoliella spurrieriana</name>
    <dbReference type="NCBI Taxonomy" id="2925830"/>
    <lineage>
        <taxon>Bacteria</taxon>
        <taxon>Bacillati</taxon>
        <taxon>Bacillota</taxon>
        <taxon>Bacilli</taxon>
        <taxon>Lactobacillales</taxon>
        <taxon>Lactobacillaceae</taxon>
        <taxon>Nicoliella</taxon>
    </lineage>
</organism>
<feature type="domain" description="DHHA1" evidence="7">
    <location>
        <begin position="350"/>
        <end position="440"/>
    </location>
</feature>
<dbReference type="KEGG" id="lbe:MOO44_06215"/>
<name>A0A976RRM6_9LACO</name>
<evidence type="ECO:0000259" key="6">
    <source>
        <dbReference type="Pfam" id="PF01368"/>
    </source>
</evidence>
<dbReference type="PANTHER" id="PTHR30255">
    <property type="entry name" value="SINGLE-STRANDED-DNA-SPECIFIC EXONUCLEASE RECJ"/>
    <property type="match status" value="1"/>
</dbReference>
<proteinExistence type="inferred from homology"/>
<feature type="domain" description="Single-stranded-DNA-specific exonuclease RecJ C-terminal" evidence="8">
    <location>
        <begin position="572"/>
        <end position="765"/>
    </location>
</feature>